<proteinExistence type="predicted"/>
<gene>
    <name evidence="2" type="primary">LOC106159853</name>
</gene>
<dbReference type="GeneID" id="106159853"/>
<keyword evidence="1" id="KW-1185">Reference proteome</keyword>
<dbReference type="AlphaFoldDB" id="A0A2R2MI51"/>
<protein>
    <submittedName>
        <fullName evidence="2">Uncharacterized protein LOC106159853</fullName>
    </submittedName>
</protein>
<evidence type="ECO:0000313" key="1">
    <source>
        <dbReference type="Proteomes" id="UP000085678"/>
    </source>
</evidence>
<sequence length="621" mass="67408">MKQLGKAHCQERERITAELNVVYDAEQKNKYKKQIQLICIRQRKLGQCFRLHAQISMKWRKTKRNLPKPTAVQSIQKRSLPRSVPITCAKENELETVRKKVKEIPLDVSKGNKEKSKEPVVIYLQPNSRQPQEEVMSGKLHDMAHTKPSDLLISCHHTGTQAVTILEESYTSSPSIRATPGSKPVFPSHMDSHKLSSNSAIAPLGRAPVADSAPMGMLQTSTSSSVSSEIVFSETPLGIGAPCNGFFTTGTSSAPDSSSHGSKYLSTEQGKAVLARTQNSHAIPTPVTPVTGKVNLTTSFPPTAQLPSSVPTVSGGKPLVLQPESRLSLSDKQTMTAGTGQPTTVTVSAVQQQITSVACSTASTSGYILPPMASKSSASYLLSAEILNPHKKKELSQYQLTNTTVTGTTKTAATVTLSSSVSAVKPAAFPTLKELIKSNVITPEPNSMFIIMPNKMYVASLLPSGQIQGAGGETFKTPTQWCSAVLPVPVRKSTAYQRVFYKSKPLSSYKIPIPEVIQDTSIQPPRQQPVTLNTDCSENVSQAPPALEVPVNTQAAYYPGTKENVEERPGLHNLLRKCTIYLTGTEELLPSDSYLPADFWTADCFQDVTFSQDLIADIDKW</sequence>
<accession>A0A2R2MI51</accession>
<reference evidence="2" key="1">
    <citation type="submission" date="2025-08" db="UniProtKB">
        <authorList>
            <consortium name="RefSeq"/>
        </authorList>
    </citation>
    <scope>IDENTIFICATION</scope>
    <source>
        <tissue evidence="2">Gonads</tissue>
    </source>
</reference>
<dbReference type="Proteomes" id="UP000085678">
    <property type="component" value="Unplaced"/>
</dbReference>
<dbReference type="OrthoDB" id="5980061at2759"/>
<dbReference type="InParanoid" id="A0A2R2MI51"/>
<dbReference type="KEGG" id="lak:106159853"/>
<organism evidence="1 2">
    <name type="scientific">Lingula anatina</name>
    <name type="common">Brachiopod</name>
    <name type="synonym">Lingula unguis</name>
    <dbReference type="NCBI Taxonomy" id="7574"/>
    <lineage>
        <taxon>Eukaryota</taxon>
        <taxon>Metazoa</taxon>
        <taxon>Spiralia</taxon>
        <taxon>Lophotrochozoa</taxon>
        <taxon>Brachiopoda</taxon>
        <taxon>Linguliformea</taxon>
        <taxon>Lingulata</taxon>
        <taxon>Lingulida</taxon>
        <taxon>Linguloidea</taxon>
        <taxon>Lingulidae</taxon>
        <taxon>Lingula</taxon>
    </lineage>
</organism>
<name>A0A2R2MI51_LINAN</name>
<evidence type="ECO:0000313" key="2">
    <source>
        <dbReference type="RefSeq" id="XP_023929901.1"/>
    </source>
</evidence>
<dbReference type="RefSeq" id="XP_023929901.1">
    <property type="nucleotide sequence ID" value="XM_024074133.1"/>
</dbReference>